<proteinExistence type="predicted"/>
<protein>
    <submittedName>
        <fullName evidence="1">Uncharacterized protein</fullName>
    </submittedName>
</protein>
<evidence type="ECO:0000313" key="2">
    <source>
        <dbReference type="Proteomes" id="UP000309997"/>
    </source>
</evidence>
<name>A0ACC4D1V5_POPAL</name>
<accession>A0ACC4D1V5</accession>
<gene>
    <name evidence="1" type="ORF">D5086_001766</name>
</gene>
<comment type="caution">
    <text evidence="1">The sequence shown here is derived from an EMBL/GenBank/DDBJ whole genome shotgun (WGS) entry which is preliminary data.</text>
</comment>
<sequence length="315" mass="35716">MATQEGKDPGIVTTVRLNQNRPLPLRLLQFCLMFLVLGLGISIVSVNMIRFFGVHTVGPAARSNIIFPCFEESDSIEKWIRPPSNLMHKMNDIELFWRASFVPRINQYPIKRVPKIAFMFLTKGPLPLAPLWERFFKGHEGLYSIYVHSLPSYVADLTQFSVFYKRQIPSQVAEWGMMSMCDAERRLLANALLDISNECFMGVLMIRVRMGEDAIIGTCNLRSRLNSGAKGLSGLKWIESLQSVSVTWTDWSRGGAHPATFGNSDITDEFFKRMFEGQSCLYNNQPDNVCFLFARKFAPSALEPLLDLSPKVLGF</sequence>
<dbReference type="Proteomes" id="UP000309997">
    <property type="component" value="Unassembled WGS sequence"/>
</dbReference>
<reference evidence="1 2" key="1">
    <citation type="journal article" date="2024" name="Plant Biotechnol. J.">
        <title>Genome and CRISPR/Cas9 system of a widespread forest tree (Populus alba) in the world.</title>
        <authorList>
            <person name="Liu Y.J."/>
            <person name="Jiang P.F."/>
            <person name="Han X.M."/>
            <person name="Li X.Y."/>
            <person name="Wang H.M."/>
            <person name="Wang Y.J."/>
            <person name="Wang X.X."/>
            <person name="Zeng Q.Y."/>
        </authorList>
    </citation>
    <scope>NUCLEOTIDE SEQUENCE [LARGE SCALE GENOMIC DNA]</scope>
    <source>
        <strain evidence="2">cv. PAL-ZL1</strain>
    </source>
</reference>
<dbReference type="EMBL" id="RCHU02000001">
    <property type="protein sequence ID" value="KAL3610746.1"/>
    <property type="molecule type" value="Genomic_DNA"/>
</dbReference>
<organism evidence="1 2">
    <name type="scientific">Populus alba</name>
    <name type="common">White poplar</name>
    <dbReference type="NCBI Taxonomy" id="43335"/>
    <lineage>
        <taxon>Eukaryota</taxon>
        <taxon>Viridiplantae</taxon>
        <taxon>Streptophyta</taxon>
        <taxon>Embryophyta</taxon>
        <taxon>Tracheophyta</taxon>
        <taxon>Spermatophyta</taxon>
        <taxon>Magnoliopsida</taxon>
        <taxon>eudicotyledons</taxon>
        <taxon>Gunneridae</taxon>
        <taxon>Pentapetalae</taxon>
        <taxon>rosids</taxon>
        <taxon>fabids</taxon>
        <taxon>Malpighiales</taxon>
        <taxon>Salicaceae</taxon>
        <taxon>Saliceae</taxon>
        <taxon>Populus</taxon>
    </lineage>
</organism>
<evidence type="ECO:0000313" key="1">
    <source>
        <dbReference type="EMBL" id="KAL3610746.1"/>
    </source>
</evidence>
<keyword evidence="2" id="KW-1185">Reference proteome</keyword>